<organism evidence="2 3">
    <name type="scientific">Gigaspora rosea</name>
    <dbReference type="NCBI Taxonomy" id="44941"/>
    <lineage>
        <taxon>Eukaryota</taxon>
        <taxon>Fungi</taxon>
        <taxon>Fungi incertae sedis</taxon>
        <taxon>Mucoromycota</taxon>
        <taxon>Glomeromycotina</taxon>
        <taxon>Glomeromycetes</taxon>
        <taxon>Diversisporales</taxon>
        <taxon>Gigasporaceae</taxon>
        <taxon>Gigaspora</taxon>
    </lineage>
</organism>
<keyword evidence="1" id="KW-1133">Transmembrane helix</keyword>
<keyword evidence="3" id="KW-1185">Reference proteome</keyword>
<evidence type="ECO:0000313" key="3">
    <source>
        <dbReference type="Proteomes" id="UP000266673"/>
    </source>
</evidence>
<dbReference type="Proteomes" id="UP000266673">
    <property type="component" value="Unassembled WGS sequence"/>
</dbReference>
<evidence type="ECO:0000256" key="1">
    <source>
        <dbReference type="SAM" id="Phobius"/>
    </source>
</evidence>
<sequence length="751" mass="87209">MAKYDISSWRGSNNGIVPDNVDNIVQISCSHNMKYVATIYKYVYENSSAEQQDGRDLKESAYGGLIETKKLVKVSEVMRNQIEDPRPKLWAFRMMSTLYLKQIIFIIILKYSNAKGERKELIFPNPYNLVNQLAFTKSGDLVVALTEPSHHIYIFNLEHNEWIVATKFELSYFCDAFITIEEKLILFDDQTFQLTKWDISTLTVQTNCMIDWCYKVWHVEVNQGGELLAVYAVYLQEGIPKSFKLYIYSLKSGINMAICNWECLLIRSRNPFNDELYIELMDPFTLKNPVSAKKLLESNEQIRDPFIIKPDKKSDNIISVINDNLDIYELLELFQTDWITYLRKELGDYNRIFVLSDTEYIKKVIYDELDEGGDFTDPEISPEINGKPTFTGKFLKWRLYYKYPNTSGYVIEIEAQALDQISGDWRPVEGGVSRRTVTPNFQPPEHTRQLKLMRYLSQTTFVVPLTDPELILDSNIASLSSTKHLSYFETYNQLSTKGPLIDTFVAKKINNRSKLIGGSKSKIEDTQQSADSEPTIILLFPFSNFVNYPKTYSTWEELKNPSTSCFINFDYLSFYKTWNVVALSNNISWSYQFFFLNIAVVLGFWHLFFEIRQLYYSPQKYFSNLPATSTFWLMNGTVSIWAITFSTLLLELKFILFFRFIQFFGSSSTNMFEQLVSATLASFYMIIKGDLTPISLWISNDNTIELSVEISDNIYEIKQLTESLEQKSEKQIAEIKNLITNLTNRLAEKGM</sequence>
<dbReference type="SUPFAM" id="SSF69322">
    <property type="entry name" value="Tricorn protease domain 2"/>
    <property type="match status" value="1"/>
</dbReference>
<comment type="caution">
    <text evidence="2">The sequence shown here is derived from an EMBL/GenBank/DDBJ whole genome shotgun (WGS) entry which is preliminary data.</text>
</comment>
<gene>
    <name evidence="2" type="ORF">C2G38_2157285</name>
</gene>
<feature type="transmembrane region" description="Helical" evidence="1">
    <location>
        <begin position="631"/>
        <end position="650"/>
    </location>
</feature>
<proteinExistence type="predicted"/>
<dbReference type="OrthoDB" id="2441454at2759"/>
<keyword evidence="1" id="KW-0472">Membrane</keyword>
<feature type="transmembrane region" description="Helical" evidence="1">
    <location>
        <begin position="593"/>
        <end position="611"/>
    </location>
</feature>
<name>A0A397W1Q4_9GLOM</name>
<accession>A0A397W1Q4</accession>
<reference evidence="2 3" key="1">
    <citation type="submission" date="2018-06" db="EMBL/GenBank/DDBJ databases">
        <title>Comparative genomics reveals the genomic features of Rhizophagus irregularis, R. cerebriforme, R. diaphanum and Gigaspora rosea, and their symbiotic lifestyle signature.</title>
        <authorList>
            <person name="Morin E."/>
            <person name="San Clemente H."/>
            <person name="Chen E.C.H."/>
            <person name="De La Providencia I."/>
            <person name="Hainaut M."/>
            <person name="Kuo A."/>
            <person name="Kohler A."/>
            <person name="Murat C."/>
            <person name="Tang N."/>
            <person name="Roy S."/>
            <person name="Loubradou J."/>
            <person name="Henrissat B."/>
            <person name="Grigoriev I.V."/>
            <person name="Corradi N."/>
            <person name="Roux C."/>
            <person name="Martin F.M."/>
        </authorList>
    </citation>
    <scope>NUCLEOTIDE SEQUENCE [LARGE SCALE GENOMIC DNA]</scope>
    <source>
        <strain evidence="2 3">DAOM 194757</strain>
    </source>
</reference>
<dbReference type="EMBL" id="QKWP01000058">
    <property type="protein sequence ID" value="RIB28685.1"/>
    <property type="molecule type" value="Genomic_DNA"/>
</dbReference>
<keyword evidence="1" id="KW-0812">Transmembrane</keyword>
<protein>
    <submittedName>
        <fullName evidence="2">Uncharacterized protein</fullName>
    </submittedName>
</protein>
<dbReference type="AlphaFoldDB" id="A0A397W1Q4"/>
<evidence type="ECO:0000313" key="2">
    <source>
        <dbReference type="EMBL" id="RIB28685.1"/>
    </source>
</evidence>